<gene>
    <name evidence="13" type="ORF">SFRA_029305</name>
</gene>
<evidence type="ECO:0000256" key="6">
    <source>
        <dbReference type="ARBA" id="ARBA00022777"/>
    </source>
</evidence>
<keyword evidence="10" id="KW-1133">Transmembrane helix</keyword>
<feature type="transmembrane region" description="Helical" evidence="10">
    <location>
        <begin position="149"/>
        <end position="168"/>
    </location>
</feature>
<keyword evidence="10" id="KW-0812">Transmembrane</keyword>
<accession>A0A3R7LJ82</accession>
<keyword evidence="4" id="KW-0808">Transferase</keyword>
<comment type="caution">
    <text evidence="13">The sequence shown here is derived from an EMBL/GenBank/DDBJ whole genome shotgun (WGS) entry which is preliminary data.</text>
</comment>
<keyword evidence="8" id="KW-0902">Two-component regulatory system</keyword>
<dbReference type="InterPro" id="IPR003594">
    <property type="entry name" value="HATPase_dom"/>
</dbReference>
<dbReference type="InterPro" id="IPR050482">
    <property type="entry name" value="Sensor_HK_TwoCompSys"/>
</dbReference>
<evidence type="ECO:0000256" key="5">
    <source>
        <dbReference type="ARBA" id="ARBA00022741"/>
    </source>
</evidence>
<dbReference type="GO" id="GO:0000155">
    <property type="term" value="F:phosphorelay sensor kinase activity"/>
    <property type="evidence" value="ECO:0007669"/>
    <property type="project" value="InterPro"/>
</dbReference>
<dbReference type="GO" id="GO:0005524">
    <property type="term" value="F:ATP binding"/>
    <property type="evidence" value="ECO:0007669"/>
    <property type="project" value="UniProtKB-KW"/>
</dbReference>
<evidence type="ECO:0000259" key="11">
    <source>
        <dbReference type="Pfam" id="PF02518"/>
    </source>
</evidence>
<dbReference type="OrthoDB" id="227596at2"/>
<dbReference type="Gene3D" id="3.30.565.10">
    <property type="entry name" value="Histidine kinase-like ATPase, C-terminal domain"/>
    <property type="match status" value="1"/>
</dbReference>
<dbReference type="Pfam" id="PF07730">
    <property type="entry name" value="HisKA_3"/>
    <property type="match status" value="1"/>
</dbReference>
<dbReference type="Proteomes" id="UP000028058">
    <property type="component" value="Unassembled WGS sequence"/>
</dbReference>
<proteinExistence type="predicted"/>
<dbReference type="RefSeq" id="WP_063831689.1">
    <property type="nucleotide sequence ID" value="NZ_CP134822.1"/>
</dbReference>
<feature type="compositionally biased region" description="Basic and acidic residues" evidence="9">
    <location>
        <begin position="502"/>
        <end position="519"/>
    </location>
</feature>
<dbReference type="EC" id="2.7.13.3" evidence="2"/>
<dbReference type="GO" id="GO:0046983">
    <property type="term" value="F:protein dimerization activity"/>
    <property type="evidence" value="ECO:0007669"/>
    <property type="project" value="InterPro"/>
</dbReference>
<evidence type="ECO:0000256" key="1">
    <source>
        <dbReference type="ARBA" id="ARBA00000085"/>
    </source>
</evidence>
<evidence type="ECO:0000313" key="13">
    <source>
        <dbReference type="EMBL" id="RKM91215.1"/>
    </source>
</evidence>
<evidence type="ECO:0000256" key="3">
    <source>
        <dbReference type="ARBA" id="ARBA00022553"/>
    </source>
</evidence>
<feature type="transmembrane region" description="Helical" evidence="10">
    <location>
        <begin position="174"/>
        <end position="193"/>
    </location>
</feature>
<keyword evidence="6 13" id="KW-0418">Kinase</keyword>
<keyword evidence="10" id="KW-0472">Membrane</keyword>
<feature type="transmembrane region" description="Helical" evidence="10">
    <location>
        <begin position="110"/>
        <end position="142"/>
    </location>
</feature>
<evidence type="ECO:0000313" key="14">
    <source>
        <dbReference type="Proteomes" id="UP000028058"/>
    </source>
</evidence>
<sequence>MNETTPTPAWTESRIARTVWDNLREDLLQDIWKFRPLPPASEARLRRRPRLRWLGGRWPAHAFTGFMAVFLLLLDVAAAPWGRPAFLVLILGLAQTVPLVLALFRPLGAWWVSLGVFLFMTVTSSWQGPGVLALLGVMVVVAMRSRPRVALEMWAIGVLSVSLAALVFHPANAYVVFPVAIFSGCVLGTVVAMRGWWLARNRVEEQETLVADVRGKHTALEERARIARELHDVVAHHMSVIAIQAEAAPYRVDDAPEELTRSFGTIRESAVEALSELRRVLGVLRFEEAGSLGVPDAPQPDLSRLDELVQGVREVGLDVEIARTGAERPLPQGVELSAYRIVQEALSNALRHAPGSRVRVEVAYVLTGLGLRIVNTAPTGPVSPSPGMGHGVTGMRERAVMLGGELTAEPTAEGGYEVAAFLPAGPVEGEEREAPVGRRGASPGEARPGEAREPGPRRPDGPVGLTKTGAAGPARGRTSAARADTAGRSESTGPGDRAGSGESRESRESREDSPERSESPENPAGADRGTGRSEERS</sequence>
<keyword evidence="5" id="KW-0547">Nucleotide-binding</keyword>
<feature type="transmembrane region" description="Helical" evidence="10">
    <location>
        <begin position="85"/>
        <end position="104"/>
    </location>
</feature>
<reference evidence="13 14" key="1">
    <citation type="journal article" date="2014" name="Genome Announc.">
        <title>Draft Genome Sequence of Streptomyces fradiae ATCC 19609, a Strain Highly Sensitive to Antibiotics.</title>
        <authorList>
            <person name="Bekker O.B."/>
            <person name="Klimina K.M."/>
            <person name="Vatlin A.A."/>
            <person name="Zakharevich N.V."/>
            <person name="Kasianov A.S."/>
            <person name="Danilenko V.N."/>
        </authorList>
    </citation>
    <scope>NUCLEOTIDE SEQUENCE [LARGE SCALE GENOMIC DNA]</scope>
    <source>
        <strain evidence="13 14">ATCC 19609</strain>
    </source>
</reference>
<feature type="region of interest" description="Disordered" evidence="9">
    <location>
        <begin position="427"/>
        <end position="537"/>
    </location>
</feature>
<dbReference type="PANTHER" id="PTHR24421">
    <property type="entry name" value="NITRATE/NITRITE SENSOR PROTEIN NARX-RELATED"/>
    <property type="match status" value="1"/>
</dbReference>
<dbReference type="InterPro" id="IPR011712">
    <property type="entry name" value="Sig_transdc_His_kin_sub3_dim/P"/>
</dbReference>
<keyword evidence="14" id="KW-1185">Reference proteome</keyword>
<feature type="transmembrane region" description="Helical" evidence="10">
    <location>
        <begin position="58"/>
        <end position="78"/>
    </location>
</feature>
<evidence type="ECO:0000259" key="12">
    <source>
        <dbReference type="Pfam" id="PF07730"/>
    </source>
</evidence>
<evidence type="ECO:0000256" key="2">
    <source>
        <dbReference type="ARBA" id="ARBA00012438"/>
    </source>
</evidence>
<dbReference type="InterPro" id="IPR036890">
    <property type="entry name" value="HATPase_C_sf"/>
</dbReference>
<dbReference type="AlphaFoldDB" id="A0A3R7LJ82"/>
<feature type="domain" description="Histidine kinase/HSP90-like ATPase" evidence="11">
    <location>
        <begin position="334"/>
        <end position="424"/>
    </location>
</feature>
<feature type="domain" description="Signal transduction histidine kinase subgroup 3 dimerisation and phosphoacceptor" evidence="12">
    <location>
        <begin position="222"/>
        <end position="285"/>
    </location>
</feature>
<keyword evidence="3" id="KW-0597">Phosphoprotein</keyword>
<dbReference type="Pfam" id="PF02518">
    <property type="entry name" value="HATPase_c"/>
    <property type="match status" value="1"/>
</dbReference>
<organism evidence="13 14">
    <name type="scientific">Streptomyces xinghaiensis</name>
    <dbReference type="NCBI Taxonomy" id="1038928"/>
    <lineage>
        <taxon>Bacteria</taxon>
        <taxon>Bacillati</taxon>
        <taxon>Actinomycetota</taxon>
        <taxon>Actinomycetes</taxon>
        <taxon>Kitasatosporales</taxon>
        <taxon>Streptomycetaceae</taxon>
        <taxon>Streptomyces</taxon>
    </lineage>
</organism>
<evidence type="ECO:0000256" key="7">
    <source>
        <dbReference type="ARBA" id="ARBA00022840"/>
    </source>
</evidence>
<dbReference type="EMBL" id="JNAD02000018">
    <property type="protein sequence ID" value="RKM91215.1"/>
    <property type="molecule type" value="Genomic_DNA"/>
</dbReference>
<evidence type="ECO:0000256" key="4">
    <source>
        <dbReference type="ARBA" id="ARBA00022679"/>
    </source>
</evidence>
<dbReference type="GO" id="GO:0016020">
    <property type="term" value="C:membrane"/>
    <property type="evidence" value="ECO:0007669"/>
    <property type="project" value="InterPro"/>
</dbReference>
<name>A0A3R7LJ82_9ACTN</name>
<keyword evidence="7" id="KW-0067">ATP-binding</keyword>
<dbReference type="Gene3D" id="1.20.5.1930">
    <property type="match status" value="1"/>
</dbReference>
<protein>
    <recommendedName>
        <fullName evidence="2">histidine kinase</fullName>
        <ecNumber evidence="2">2.7.13.3</ecNumber>
    </recommendedName>
</protein>
<evidence type="ECO:0000256" key="9">
    <source>
        <dbReference type="SAM" id="MobiDB-lite"/>
    </source>
</evidence>
<feature type="compositionally biased region" description="Basic and acidic residues" evidence="9">
    <location>
        <begin position="447"/>
        <end position="460"/>
    </location>
</feature>
<dbReference type="CDD" id="cd16917">
    <property type="entry name" value="HATPase_UhpB-NarQ-NarX-like"/>
    <property type="match status" value="1"/>
</dbReference>
<dbReference type="SUPFAM" id="SSF55874">
    <property type="entry name" value="ATPase domain of HSP90 chaperone/DNA topoisomerase II/histidine kinase"/>
    <property type="match status" value="1"/>
</dbReference>
<evidence type="ECO:0000256" key="10">
    <source>
        <dbReference type="SAM" id="Phobius"/>
    </source>
</evidence>
<comment type="catalytic activity">
    <reaction evidence="1">
        <text>ATP + protein L-histidine = ADP + protein N-phospho-L-histidine.</text>
        <dbReference type="EC" id="2.7.13.3"/>
    </reaction>
</comment>
<evidence type="ECO:0000256" key="8">
    <source>
        <dbReference type="ARBA" id="ARBA00023012"/>
    </source>
</evidence>
<dbReference type="PANTHER" id="PTHR24421:SF10">
    <property type="entry name" value="NITRATE_NITRITE SENSOR PROTEIN NARQ"/>
    <property type="match status" value="1"/>
</dbReference>